<accession>A0ABU4V6V4</accession>
<reference evidence="2 3" key="2">
    <citation type="submission" date="2023-11" db="EMBL/GenBank/DDBJ databases">
        <authorList>
            <person name="Lara A.C."/>
            <person name="Chronakova A."/>
        </authorList>
    </citation>
    <scope>NUCLEOTIDE SEQUENCE [LARGE SCALE GENOMIC DNA]</scope>
    <source>
        <strain evidence="2 3">BCCO 10_0061</strain>
    </source>
</reference>
<evidence type="ECO:0000256" key="1">
    <source>
        <dbReference type="SAM" id="MobiDB-lite"/>
    </source>
</evidence>
<evidence type="ECO:0000313" key="2">
    <source>
        <dbReference type="EMBL" id="MDX8147474.1"/>
    </source>
</evidence>
<evidence type="ECO:0000313" key="3">
    <source>
        <dbReference type="Proteomes" id="UP001285352"/>
    </source>
</evidence>
<feature type="region of interest" description="Disordered" evidence="1">
    <location>
        <begin position="20"/>
        <end position="60"/>
    </location>
</feature>
<dbReference type="Proteomes" id="UP001285352">
    <property type="component" value="Unassembled WGS sequence"/>
</dbReference>
<organism evidence="2 3">
    <name type="scientific">Lentzea sokolovensis</name>
    <dbReference type="NCBI Taxonomy" id="3095429"/>
    <lineage>
        <taxon>Bacteria</taxon>
        <taxon>Bacillati</taxon>
        <taxon>Actinomycetota</taxon>
        <taxon>Actinomycetes</taxon>
        <taxon>Pseudonocardiales</taxon>
        <taxon>Pseudonocardiaceae</taxon>
        <taxon>Lentzea</taxon>
    </lineage>
</organism>
<comment type="caution">
    <text evidence="2">The sequence shown here is derived from an EMBL/GenBank/DDBJ whole genome shotgun (WGS) entry which is preliminary data.</text>
</comment>
<gene>
    <name evidence="2" type="ORF">SK854_35560</name>
</gene>
<feature type="compositionally biased region" description="Acidic residues" evidence="1">
    <location>
        <begin position="41"/>
        <end position="60"/>
    </location>
</feature>
<dbReference type="RefSeq" id="WP_319979525.1">
    <property type="nucleotide sequence ID" value="NZ_JAXAVU010000014.1"/>
</dbReference>
<proteinExistence type="predicted"/>
<name>A0ABU4V6V4_9PSEU</name>
<protein>
    <submittedName>
        <fullName evidence="2">Uncharacterized protein</fullName>
    </submittedName>
</protein>
<feature type="compositionally biased region" description="Low complexity" evidence="1">
    <location>
        <begin position="20"/>
        <end position="35"/>
    </location>
</feature>
<reference evidence="2 3" key="1">
    <citation type="submission" date="2023-11" db="EMBL/GenBank/DDBJ databases">
        <title>Lentzea sokolovensis, sp. nov., Lentzea kristufkii, sp. nov., and Lentzea miocenensis, sp. nov., rare actinobacteria from Sokolov Coal Basin, Miocene lacustrine sediment, Czech Republic.</title>
        <authorList>
            <person name="Lara A."/>
            <person name="Kotroba L."/>
            <person name="Nouioui I."/>
            <person name="Neumann-Schaal M."/>
            <person name="Mast Y."/>
            <person name="Chronakova A."/>
        </authorList>
    </citation>
    <scope>NUCLEOTIDE SEQUENCE [LARGE SCALE GENOMIC DNA]</scope>
    <source>
        <strain evidence="2 3">BCCO 10_0061</strain>
    </source>
</reference>
<dbReference type="EMBL" id="JAXAVU010000014">
    <property type="protein sequence ID" value="MDX8147474.1"/>
    <property type="molecule type" value="Genomic_DNA"/>
</dbReference>
<keyword evidence="3" id="KW-1185">Reference proteome</keyword>
<sequence>MSADLDGGAAPASLDDLVVAEPAQAAGNGGAAPDAVSDTENAADVEAQPEAEDAGPAPEE</sequence>